<comment type="caution">
    <text evidence="2">The sequence shown here is derived from an EMBL/GenBank/DDBJ whole genome shotgun (WGS) entry which is preliminary data.</text>
</comment>
<dbReference type="EMBL" id="JANPWB010000003">
    <property type="protein sequence ID" value="KAJ1203461.1"/>
    <property type="molecule type" value="Genomic_DNA"/>
</dbReference>
<evidence type="ECO:0000256" key="1">
    <source>
        <dbReference type="SAM" id="MobiDB-lite"/>
    </source>
</evidence>
<feature type="region of interest" description="Disordered" evidence="1">
    <location>
        <begin position="1"/>
        <end position="116"/>
    </location>
</feature>
<protein>
    <submittedName>
        <fullName evidence="2">Uncharacterized protein</fullName>
    </submittedName>
</protein>
<feature type="compositionally biased region" description="Basic and acidic residues" evidence="1">
    <location>
        <begin position="64"/>
        <end position="73"/>
    </location>
</feature>
<dbReference type="Proteomes" id="UP001066276">
    <property type="component" value="Chromosome 2_1"/>
</dbReference>
<organism evidence="2 3">
    <name type="scientific">Pleurodeles waltl</name>
    <name type="common">Iberian ribbed newt</name>
    <dbReference type="NCBI Taxonomy" id="8319"/>
    <lineage>
        <taxon>Eukaryota</taxon>
        <taxon>Metazoa</taxon>
        <taxon>Chordata</taxon>
        <taxon>Craniata</taxon>
        <taxon>Vertebrata</taxon>
        <taxon>Euteleostomi</taxon>
        <taxon>Amphibia</taxon>
        <taxon>Batrachia</taxon>
        <taxon>Caudata</taxon>
        <taxon>Salamandroidea</taxon>
        <taxon>Salamandridae</taxon>
        <taxon>Pleurodelinae</taxon>
        <taxon>Pleurodeles</taxon>
    </lineage>
</organism>
<evidence type="ECO:0000313" key="3">
    <source>
        <dbReference type="Proteomes" id="UP001066276"/>
    </source>
</evidence>
<keyword evidence="3" id="KW-1185">Reference proteome</keyword>
<feature type="compositionally biased region" description="Polar residues" evidence="1">
    <location>
        <begin position="105"/>
        <end position="116"/>
    </location>
</feature>
<dbReference type="AlphaFoldDB" id="A0AAV7VS89"/>
<evidence type="ECO:0000313" key="2">
    <source>
        <dbReference type="EMBL" id="KAJ1203461.1"/>
    </source>
</evidence>
<sequence>MGSETLEQVDSYDDDSQSGKCPGGPTEKEITEAGNPDVRVSKEKKREVGQRVHALTEERDEEENARVEDKSAMGDDGNTEGGEDVGKGIPDVGGEESSNERLLGSRNNTTEGQGGL</sequence>
<feature type="compositionally biased region" description="Basic and acidic residues" evidence="1">
    <location>
        <begin position="39"/>
        <end position="57"/>
    </location>
</feature>
<gene>
    <name evidence="2" type="ORF">NDU88_007247</name>
</gene>
<reference evidence="2" key="1">
    <citation type="journal article" date="2022" name="bioRxiv">
        <title>Sequencing and chromosome-scale assembly of the giantPleurodeles waltlgenome.</title>
        <authorList>
            <person name="Brown T."/>
            <person name="Elewa A."/>
            <person name="Iarovenko S."/>
            <person name="Subramanian E."/>
            <person name="Araus A.J."/>
            <person name="Petzold A."/>
            <person name="Susuki M."/>
            <person name="Suzuki K.-i.T."/>
            <person name="Hayashi T."/>
            <person name="Toyoda A."/>
            <person name="Oliveira C."/>
            <person name="Osipova E."/>
            <person name="Leigh N.D."/>
            <person name="Simon A."/>
            <person name="Yun M.H."/>
        </authorList>
    </citation>
    <scope>NUCLEOTIDE SEQUENCE</scope>
    <source>
        <strain evidence="2">20211129_DDA</strain>
        <tissue evidence="2">Liver</tissue>
    </source>
</reference>
<proteinExistence type="predicted"/>
<accession>A0AAV7VS89</accession>
<name>A0AAV7VS89_PLEWA</name>